<accession>A0A7I8K3L9</accession>
<evidence type="ECO:0000256" key="11">
    <source>
        <dbReference type="RuleBase" id="RU369090"/>
    </source>
</evidence>
<keyword evidence="8 11" id="KW-0862">Zinc</keyword>
<feature type="region of interest" description="Disordered" evidence="12">
    <location>
        <begin position="96"/>
        <end position="120"/>
    </location>
</feature>
<comment type="catalytic activity">
    <reaction evidence="1 11">
        <text>S-ubiquitinyl-[E2 ubiquitin-conjugating enzyme]-L-cysteine + [acceptor protein]-L-lysine = [E2 ubiquitin-conjugating enzyme]-L-cysteine + N(6)-ubiquitinyl-[acceptor protein]-L-lysine.</text>
        <dbReference type="EC" id="2.3.2.27"/>
    </reaction>
</comment>
<evidence type="ECO:0000259" key="13">
    <source>
        <dbReference type="PROSITE" id="PS50089"/>
    </source>
</evidence>
<dbReference type="InterPro" id="IPR018957">
    <property type="entry name" value="Znf_C3HC4_RING-type"/>
</dbReference>
<dbReference type="PROSITE" id="PS00518">
    <property type="entry name" value="ZF_RING_1"/>
    <property type="match status" value="1"/>
</dbReference>
<proteinExistence type="predicted"/>
<dbReference type="OrthoDB" id="6270329at2759"/>
<reference evidence="14" key="1">
    <citation type="submission" date="2020-02" db="EMBL/GenBank/DDBJ databases">
        <authorList>
            <person name="Scholz U."/>
            <person name="Mascher M."/>
            <person name="Fiebig A."/>
        </authorList>
    </citation>
    <scope>NUCLEOTIDE SEQUENCE</scope>
</reference>
<evidence type="ECO:0000256" key="7">
    <source>
        <dbReference type="ARBA" id="ARBA00022786"/>
    </source>
</evidence>
<dbReference type="InterPro" id="IPR045103">
    <property type="entry name" value="RNF5/RNF185-like"/>
</dbReference>
<evidence type="ECO:0000256" key="8">
    <source>
        <dbReference type="ARBA" id="ARBA00022833"/>
    </source>
</evidence>
<dbReference type="UniPathway" id="UPA00143"/>
<evidence type="ECO:0000256" key="3">
    <source>
        <dbReference type="ARBA" id="ARBA00004906"/>
    </source>
</evidence>
<dbReference type="EC" id="2.3.2.27" evidence="11"/>
<evidence type="ECO:0000313" key="14">
    <source>
        <dbReference type="EMBL" id="CAA7390985.1"/>
    </source>
</evidence>
<dbReference type="EMBL" id="LR746265">
    <property type="protein sequence ID" value="CAA7390985.1"/>
    <property type="molecule type" value="Genomic_DNA"/>
</dbReference>
<dbReference type="PANTHER" id="PTHR12313">
    <property type="entry name" value="E3 UBIQUITIN-PROTEIN LIGASE RNF5-RELATED"/>
    <property type="match status" value="1"/>
</dbReference>
<gene>
    <name evidence="14" type="ORF">SI8410_02002374</name>
</gene>
<dbReference type="GO" id="GO:0008270">
    <property type="term" value="F:zinc ion binding"/>
    <property type="evidence" value="ECO:0007669"/>
    <property type="project" value="UniProtKB-KW"/>
</dbReference>
<evidence type="ECO:0000256" key="4">
    <source>
        <dbReference type="ARBA" id="ARBA00022679"/>
    </source>
</evidence>
<keyword evidence="15" id="KW-1185">Reference proteome</keyword>
<feature type="region of interest" description="Disordered" evidence="12">
    <location>
        <begin position="1"/>
        <end position="21"/>
    </location>
</feature>
<dbReference type="AlphaFoldDB" id="A0A7I8K3L9"/>
<dbReference type="Gene3D" id="3.30.40.10">
    <property type="entry name" value="Zinc/RING finger domain, C3HC4 (zinc finger)"/>
    <property type="match status" value="1"/>
</dbReference>
<comment type="domain">
    <text evidence="11">The RING-type zinc finger domain is responsible for E3 ligase activity.</text>
</comment>
<dbReference type="Proteomes" id="UP000663760">
    <property type="component" value="Chromosome 2"/>
</dbReference>
<comment type="pathway">
    <text evidence="3 11">Protein modification; protein ubiquitination.</text>
</comment>
<dbReference type="InterPro" id="IPR001841">
    <property type="entry name" value="Znf_RING"/>
</dbReference>
<evidence type="ECO:0000256" key="6">
    <source>
        <dbReference type="ARBA" id="ARBA00022771"/>
    </source>
</evidence>
<evidence type="ECO:0000313" key="15">
    <source>
        <dbReference type="Proteomes" id="UP000663760"/>
    </source>
</evidence>
<keyword evidence="11" id="KW-1133">Transmembrane helix</keyword>
<dbReference type="SMART" id="SM00184">
    <property type="entry name" value="RING"/>
    <property type="match status" value="1"/>
</dbReference>
<keyword evidence="5 11" id="KW-0479">Metal-binding</keyword>
<dbReference type="GO" id="GO:0005789">
    <property type="term" value="C:endoplasmic reticulum membrane"/>
    <property type="evidence" value="ECO:0007669"/>
    <property type="project" value="UniProtKB-SubCell"/>
</dbReference>
<keyword evidence="7 11" id="KW-0833">Ubl conjugation pathway</keyword>
<organism evidence="14 15">
    <name type="scientific">Spirodela intermedia</name>
    <name type="common">Intermediate duckweed</name>
    <dbReference type="NCBI Taxonomy" id="51605"/>
    <lineage>
        <taxon>Eukaryota</taxon>
        <taxon>Viridiplantae</taxon>
        <taxon>Streptophyta</taxon>
        <taxon>Embryophyta</taxon>
        <taxon>Tracheophyta</taxon>
        <taxon>Spermatophyta</taxon>
        <taxon>Magnoliopsida</taxon>
        <taxon>Liliopsida</taxon>
        <taxon>Araceae</taxon>
        <taxon>Lemnoideae</taxon>
        <taxon>Spirodela</taxon>
    </lineage>
</organism>
<dbReference type="Pfam" id="PF00097">
    <property type="entry name" value="zf-C3HC4"/>
    <property type="match status" value="1"/>
</dbReference>
<keyword evidence="11" id="KW-0256">Endoplasmic reticulum</keyword>
<evidence type="ECO:0000256" key="12">
    <source>
        <dbReference type="SAM" id="MobiDB-lite"/>
    </source>
</evidence>
<evidence type="ECO:0000256" key="5">
    <source>
        <dbReference type="ARBA" id="ARBA00022723"/>
    </source>
</evidence>
<dbReference type="GO" id="GO:0016567">
    <property type="term" value="P:protein ubiquitination"/>
    <property type="evidence" value="ECO:0007669"/>
    <property type="project" value="UniProtKB-UniPathway"/>
</dbReference>
<feature type="transmembrane region" description="Helical" evidence="11">
    <location>
        <begin position="199"/>
        <end position="216"/>
    </location>
</feature>
<evidence type="ECO:0000256" key="9">
    <source>
        <dbReference type="ARBA" id="ARBA00023136"/>
    </source>
</evidence>
<feature type="domain" description="RING-type" evidence="13">
    <location>
        <begin position="34"/>
        <end position="76"/>
    </location>
</feature>
<keyword evidence="11" id="KW-0812">Transmembrane</keyword>
<keyword evidence="6 10" id="KW-0863">Zinc-finger</keyword>
<dbReference type="InterPro" id="IPR013083">
    <property type="entry name" value="Znf_RING/FYVE/PHD"/>
</dbReference>
<dbReference type="PROSITE" id="PS50089">
    <property type="entry name" value="ZF_RING_2"/>
    <property type="match status" value="1"/>
</dbReference>
<evidence type="ECO:0000256" key="2">
    <source>
        <dbReference type="ARBA" id="ARBA00004308"/>
    </source>
</evidence>
<dbReference type="GO" id="GO:0006511">
    <property type="term" value="P:ubiquitin-dependent protein catabolic process"/>
    <property type="evidence" value="ECO:0007669"/>
    <property type="project" value="UniProtKB-UniRule"/>
</dbReference>
<dbReference type="InterPro" id="IPR017907">
    <property type="entry name" value="Znf_RING_CS"/>
</dbReference>
<evidence type="ECO:0000256" key="1">
    <source>
        <dbReference type="ARBA" id="ARBA00000900"/>
    </source>
</evidence>
<comment type="subcellular location">
    <subcellularLocation>
        <location evidence="2">Endomembrane system</location>
    </subcellularLocation>
    <subcellularLocation>
        <location evidence="11">Endoplasmic reticulum membrane</location>
        <topology evidence="11">Single-pass type IV membrane protein</topology>
    </subcellularLocation>
</comment>
<evidence type="ECO:0000256" key="10">
    <source>
        <dbReference type="PROSITE-ProRule" id="PRU00175"/>
    </source>
</evidence>
<keyword evidence="4 11" id="KW-0808">Transferase</keyword>
<comment type="function">
    <text evidence="11">E3 ubiquitin-protein ligase.</text>
</comment>
<dbReference type="GO" id="GO:0061630">
    <property type="term" value="F:ubiquitin protein ligase activity"/>
    <property type="evidence" value="ECO:0007669"/>
    <property type="project" value="UniProtKB-UniRule"/>
</dbReference>
<dbReference type="SUPFAM" id="SSF57850">
    <property type="entry name" value="RING/U-box"/>
    <property type="match status" value="1"/>
</dbReference>
<protein>
    <recommendedName>
        <fullName evidence="11">E3 ubiquitin-protein ligase RMA</fullName>
        <ecNumber evidence="11">2.3.2.27</ecNumber>
    </recommendedName>
    <alternativeName>
        <fullName evidence="11">Protein RING membrane-anchor</fullName>
    </alternativeName>
    <alternativeName>
        <fullName evidence="11">RING-type E3 ubiquitin transferase RMA</fullName>
    </alternativeName>
</protein>
<name>A0A7I8K3L9_SPIIN</name>
<sequence>MDAESERQLLPNQEPPSKVERDLAPPTANACFDCNICLDFAVEPVVTLCGHLYCWPCIYKWLCQESATPPQCPVCKAALSPATLVPLYGRGCSSEGDKAARGAQDIPRRPPAHAASPRSRRHLSYGHDADFAVSSSSTAAGVLHPSLLSGTAVAVLPWVLGDEWVALYHADPYHLIGSGNRDSDSPRLRRHEMQAKTSLHRMSIFFFFCVVLCLLLF</sequence>
<keyword evidence="9 11" id="KW-0472">Membrane</keyword>